<evidence type="ECO:0000313" key="3">
    <source>
        <dbReference type="Proteomes" id="UP000588098"/>
    </source>
</evidence>
<comment type="caution">
    <text evidence="2">The sequence shown here is derived from an EMBL/GenBank/DDBJ whole genome shotgun (WGS) entry which is preliminary data.</text>
</comment>
<evidence type="ECO:0000313" key="2">
    <source>
        <dbReference type="EMBL" id="MBB5937622.1"/>
    </source>
</evidence>
<reference evidence="2 3" key="1">
    <citation type="submission" date="2020-08" db="EMBL/GenBank/DDBJ databases">
        <title>Genomic Encyclopedia of Type Strains, Phase III (KMG-III): the genomes of soil and plant-associated and newly described type strains.</title>
        <authorList>
            <person name="Whitman W."/>
        </authorList>
    </citation>
    <scope>NUCLEOTIDE SEQUENCE [LARGE SCALE GENOMIC DNA]</scope>
    <source>
        <strain evidence="2 3">CECT 8305</strain>
    </source>
</reference>
<feature type="compositionally biased region" description="Low complexity" evidence="1">
    <location>
        <begin position="46"/>
        <end position="56"/>
    </location>
</feature>
<dbReference type="Proteomes" id="UP000588098">
    <property type="component" value="Unassembled WGS sequence"/>
</dbReference>
<accession>A0A7W9V0A6</accession>
<proteinExistence type="predicted"/>
<gene>
    <name evidence="2" type="ORF">FHS42_004703</name>
</gene>
<sequence length="95" mass="9548">MKTLLISSFQAYGGDNEAVGPGSDATRQVRVSSGQASRTTVSARFGAPALPLDPAGPAGGCPSERRAGGTGQRDGPAGRGAARMLDRLRAPGARP</sequence>
<evidence type="ECO:0000256" key="1">
    <source>
        <dbReference type="SAM" id="MobiDB-lite"/>
    </source>
</evidence>
<feature type="compositionally biased region" description="Polar residues" evidence="1">
    <location>
        <begin position="25"/>
        <end position="42"/>
    </location>
</feature>
<dbReference type="EMBL" id="JACHJL010000012">
    <property type="protein sequence ID" value="MBB5937622.1"/>
    <property type="molecule type" value="Genomic_DNA"/>
</dbReference>
<keyword evidence="3" id="KW-1185">Reference proteome</keyword>
<name>A0A7W9V0A6_9ACTN</name>
<feature type="region of interest" description="Disordered" evidence="1">
    <location>
        <begin position="12"/>
        <end position="95"/>
    </location>
</feature>
<organism evidence="2 3">
    <name type="scientific">Streptomyces zagrosensis</name>
    <dbReference type="NCBI Taxonomy" id="1042984"/>
    <lineage>
        <taxon>Bacteria</taxon>
        <taxon>Bacillati</taxon>
        <taxon>Actinomycetota</taxon>
        <taxon>Actinomycetes</taxon>
        <taxon>Kitasatosporales</taxon>
        <taxon>Streptomycetaceae</taxon>
        <taxon>Streptomyces</taxon>
    </lineage>
</organism>
<dbReference type="AlphaFoldDB" id="A0A7W9V0A6"/>
<protein>
    <submittedName>
        <fullName evidence="2">Uncharacterized protein</fullName>
    </submittedName>
</protein>